<dbReference type="InterPro" id="IPR041698">
    <property type="entry name" value="Methyltransf_25"/>
</dbReference>
<dbReference type="Pfam" id="PF13649">
    <property type="entry name" value="Methyltransf_25"/>
    <property type="match status" value="1"/>
</dbReference>
<dbReference type="CDD" id="cd02440">
    <property type="entry name" value="AdoMet_MTases"/>
    <property type="match status" value="1"/>
</dbReference>
<proteinExistence type="predicted"/>
<feature type="domain" description="Methyltransferase" evidence="1">
    <location>
        <begin position="43"/>
        <end position="140"/>
    </location>
</feature>
<reference evidence="3" key="1">
    <citation type="submission" date="2016-10" db="EMBL/GenBank/DDBJ databases">
        <authorList>
            <person name="Varghese N."/>
            <person name="Submissions S."/>
        </authorList>
    </citation>
    <scope>NUCLEOTIDE SEQUENCE [LARGE SCALE GENOMIC DNA]</scope>
    <source>
        <strain evidence="3">SP</strain>
    </source>
</reference>
<dbReference type="PANTHER" id="PTHR44068">
    <property type="entry name" value="ZGC:194242"/>
    <property type="match status" value="1"/>
</dbReference>
<protein>
    <submittedName>
        <fullName evidence="2">Methyltransferase domain-containing protein</fullName>
    </submittedName>
</protein>
<dbReference type="InterPro" id="IPR050447">
    <property type="entry name" value="Erg6_SMT_methyltransf"/>
</dbReference>
<keyword evidence="3" id="KW-1185">Reference proteome</keyword>
<dbReference type="InterPro" id="IPR029063">
    <property type="entry name" value="SAM-dependent_MTases_sf"/>
</dbReference>
<dbReference type="SUPFAM" id="SSF53335">
    <property type="entry name" value="S-adenosyl-L-methionine-dependent methyltransferases"/>
    <property type="match status" value="1"/>
</dbReference>
<accession>A0A1H3RZ57</accession>
<keyword evidence="2" id="KW-0808">Transferase</keyword>
<organism evidence="2 3">
    <name type="scientific">Evansella caseinilytica</name>
    <dbReference type="NCBI Taxonomy" id="1503961"/>
    <lineage>
        <taxon>Bacteria</taxon>
        <taxon>Bacillati</taxon>
        <taxon>Bacillota</taxon>
        <taxon>Bacilli</taxon>
        <taxon>Bacillales</taxon>
        <taxon>Bacillaceae</taxon>
        <taxon>Evansella</taxon>
    </lineage>
</organism>
<dbReference type="STRING" id="1503961.SAMN05421736_109136"/>
<dbReference type="OrthoDB" id="43862at2"/>
<dbReference type="EMBL" id="FNPI01000009">
    <property type="protein sequence ID" value="SDZ30867.1"/>
    <property type="molecule type" value="Genomic_DNA"/>
</dbReference>
<evidence type="ECO:0000313" key="3">
    <source>
        <dbReference type="Proteomes" id="UP000198935"/>
    </source>
</evidence>
<dbReference type="GO" id="GO:0008168">
    <property type="term" value="F:methyltransferase activity"/>
    <property type="evidence" value="ECO:0007669"/>
    <property type="project" value="UniProtKB-KW"/>
</dbReference>
<dbReference type="Gene3D" id="3.40.50.150">
    <property type="entry name" value="Vaccinia Virus protein VP39"/>
    <property type="match status" value="1"/>
</dbReference>
<evidence type="ECO:0000259" key="1">
    <source>
        <dbReference type="Pfam" id="PF13649"/>
    </source>
</evidence>
<gene>
    <name evidence="2" type="ORF">SAMN05421736_109136</name>
</gene>
<dbReference type="AlphaFoldDB" id="A0A1H3RZ57"/>
<dbReference type="PANTHER" id="PTHR44068:SF11">
    <property type="entry name" value="GERANYL DIPHOSPHATE 2-C-METHYLTRANSFERASE"/>
    <property type="match status" value="1"/>
</dbReference>
<evidence type="ECO:0000313" key="2">
    <source>
        <dbReference type="EMBL" id="SDZ30867.1"/>
    </source>
</evidence>
<dbReference type="GO" id="GO:0032259">
    <property type="term" value="P:methylation"/>
    <property type="evidence" value="ECO:0007669"/>
    <property type="project" value="UniProtKB-KW"/>
</dbReference>
<name>A0A1H3RZ57_9BACI</name>
<sequence>MNPLKMQGHLFLASLGKKMLRPGGKQATERIIEHLDLNENSTVLEVAPNMGTTAIQLVKTYGCKVYGVDIHGPSLEKATANVRAAGLEDNIVLQMGDARKLPFENETFDAVINEAMLTMLPDKDKETALQEYYRVLKPGGKLGTHDVTLKMPPPEGIMNRFWKMLNMMAKPLSVTEWQQLYATVPFEKSAVFTGNMSLLSLDGLIRDEGWKGAIAILENASRSDETSSRFLDMASFFYENTDIFGYCTVHSVK</sequence>
<dbReference type="Proteomes" id="UP000198935">
    <property type="component" value="Unassembled WGS sequence"/>
</dbReference>
<keyword evidence="2" id="KW-0489">Methyltransferase</keyword>